<dbReference type="EMBL" id="BK059114">
    <property type="protein sequence ID" value="DAE31935.1"/>
    <property type="molecule type" value="Genomic_DNA"/>
</dbReference>
<name>A0A8S5RKP2_9VIRU</name>
<accession>A0A8S5RKP2</accession>
<protein>
    <submittedName>
        <fullName evidence="2">NUMOD4 motif protein</fullName>
    </submittedName>
</protein>
<feature type="domain" description="NUMOD4" evidence="1">
    <location>
        <begin position="3"/>
        <end position="37"/>
    </location>
</feature>
<sequence>MDEEWKWIKGFEGQYQISNYGRVKSFKKTEGGYIWKLADESEVM</sequence>
<dbReference type="SUPFAM" id="SSF54060">
    <property type="entry name" value="His-Me finger endonucleases"/>
    <property type="match status" value="1"/>
</dbReference>
<evidence type="ECO:0000259" key="1">
    <source>
        <dbReference type="Pfam" id="PF07463"/>
    </source>
</evidence>
<dbReference type="InterPro" id="IPR044925">
    <property type="entry name" value="His-Me_finger_sf"/>
</dbReference>
<organism evidence="2">
    <name type="scientific">virus sp. ctReX5</name>
    <dbReference type="NCBI Taxonomy" id="2825818"/>
    <lineage>
        <taxon>Viruses</taxon>
    </lineage>
</organism>
<reference evidence="2" key="1">
    <citation type="journal article" date="2021" name="Proc. Natl. Acad. Sci. U.S.A.">
        <title>A Catalog of Tens of Thousands of Viruses from Human Metagenomes Reveals Hidden Associations with Chronic Diseases.</title>
        <authorList>
            <person name="Tisza M.J."/>
            <person name="Buck C.B."/>
        </authorList>
    </citation>
    <scope>NUCLEOTIDE SEQUENCE</scope>
    <source>
        <strain evidence="2">CtReX5</strain>
    </source>
</reference>
<proteinExistence type="predicted"/>
<dbReference type="InterPro" id="IPR010902">
    <property type="entry name" value="NUMOD4"/>
</dbReference>
<evidence type="ECO:0000313" key="2">
    <source>
        <dbReference type="EMBL" id="DAE31935.1"/>
    </source>
</evidence>
<dbReference type="Gene3D" id="3.90.75.20">
    <property type="match status" value="1"/>
</dbReference>
<dbReference type="Pfam" id="PF07463">
    <property type="entry name" value="NUMOD4"/>
    <property type="match status" value="1"/>
</dbReference>
<dbReference type="GO" id="GO:0016788">
    <property type="term" value="F:hydrolase activity, acting on ester bonds"/>
    <property type="evidence" value="ECO:0007669"/>
    <property type="project" value="InterPro"/>
</dbReference>